<evidence type="ECO:0000256" key="4">
    <source>
        <dbReference type="SAM" id="MobiDB-lite"/>
    </source>
</evidence>
<proteinExistence type="predicted"/>
<dbReference type="PANTHER" id="PTHR10509:SF14">
    <property type="entry name" value="CAFFEOYL-COA O-METHYLTRANSFERASE 3-RELATED"/>
    <property type="match status" value="1"/>
</dbReference>
<dbReference type="PANTHER" id="PTHR10509">
    <property type="entry name" value="O-METHYLTRANSFERASE-RELATED"/>
    <property type="match status" value="1"/>
</dbReference>
<evidence type="ECO:0000313" key="7">
    <source>
        <dbReference type="Proteomes" id="UP000612362"/>
    </source>
</evidence>
<dbReference type="InterPro" id="IPR029063">
    <property type="entry name" value="SAM-dependent_MTases_sf"/>
</dbReference>
<evidence type="ECO:0000256" key="3">
    <source>
        <dbReference type="ARBA" id="ARBA00022691"/>
    </source>
</evidence>
<dbReference type="InterPro" id="IPR050362">
    <property type="entry name" value="Cation-dep_OMT"/>
</dbReference>
<feature type="region of interest" description="Disordered" evidence="4">
    <location>
        <begin position="1"/>
        <end position="43"/>
    </location>
</feature>
<accession>A0A8J3I1S4</accession>
<dbReference type="InterPro" id="IPR036388">
    <property type="entry name" value="WH-like_DNA-bd_sf"/>
</dbReference>
<keyword evidence="7" id="KW-1185">Reference proteome</keyword>
<keyword evidence="1" id="KW-0489">Methyltransferase</keyword>
<dbReference type="Proteomes" id="UP000612362">
    <property type="component" value="Unassembled WGS sequence"/>
</dbReference>
<dbReference type="AlphaFoldDB" id="A0A8J3I1S4"/>
<dbReference type="Pfam" id="PF03551">
    <property type="entry name" value="PadR"/>
    <property type="match status" value="1"/>
</dbReference>
<evidence type="ECO:0000256" key="1">
    <source>
        <dbReference type="ARBA" id="ARBA00022603"/>
    </source>
</evidence>
<feature type="domain" description="Transcription regulator PadR N-terminal" evidence="5">
    <location>
        <begin position="89"/>
        <end position="156"/>
    </location>
</feature>
<evidence type="ECO:0000313" key="6">
    <source>
        <dbReference type="EMBL" id="GHO46021.1"/>
    </source>
</evidence>
<protein>
    <recommendedName>
        <fullName evidence="5">Transcription regulator PadR N-terminal domain-containing protein</fullName>
    </recommendedName>
</protein>
<dbReference type="InterPro" id="IPR002935">
    <property type="entry name" value="SAM_O-MeTrfase"/>
</dbReference>
<dbReference type="PROSITE" id="PS51682">
    <property type="entry name" value="SAM_OMT_I"/>
    <property type="match status" value="1"/>
</dbReference>
<organism evidence="6 7">
    <name type="scientific">Ktedonospora formicarum</name>
    <dbReference type="NCBI Taxonomy" id="2778364"/>
    <lineage>
        <taxon>Bacteria</taxon>
        <taxon>Bacillati</taxon>
        <taxon>Chloroflexota</taxon>
        <taxon>Ktedonobacteria</taxon>
        <taxon>Ktedonobacterales</taxon>
        <taxon>Ktedonobacteraceae</taxon>
        <taxon>Ktedonospora</taxon>
    </lineage>
</organism>
<name>A0A8J3I1S4_9CHLR</name>
<dbReference type="GO" id="GO:0008757">
    <property type="term" value="F:S-adenosylmethionine-dependent methyltransferase activity"/>
    <property type="evidence" value="ECO:0007669"/>
    <property type="project" value="TreeGrafter"/>
</dbReference>
<comment type="caution">
    <text evidence="6">The sequence shown here is derived from an EMBL/GenBank/DDBJ whole genome shotgun (WGS) entry which is preliminary data.</text>
</comment>
<dbReference type="Pfam" id="PF01596">
    <property type="entry name" value="Methyltransf_3"/>
    <property type="match status" value="1"/>
</dbReference>
<dbReference type="GO" id="GO:0032259">
    <property type="term" value="P:methylation"/>
    <property type="evidence" value="ECO:0007669"/>
    <property type="project" value="UniProtKB-KW"/>
</dbReference>
<keyword evidence="2" id="KW-0808">Transferase</keyword>
<dbReference type="InterPro" id="IPR005149">
    <property type="entry name" value="Tscrpt_reg_PadR_N"/>
</dbReference>
<reference evidence="6" key="1">
    <citation type="submission" date="2020-10" db="EMBL/GenBank/DDBJ databases">
        <title>Taxonomic study of unclassified bacteria belonging to the class Ktedonobacteria.</title>
        <authorList>
            <person name="Yabe S."/>
            <person name="Wang C.M."/>
            <person name="Zheng Y."/>
            <person name="Sakai Y."/>
            <person name="Cavaletti L."/>
            <person name="Monciardini P."/>
            <person name="Donadio S."/>
        </authorList>
    </citation>
    <scope>NUCLEOTIDE SEQUENCE</scope>
    <source>
        <strain evidence="6">SOSP1-1</strain>
    </source>
</reference>
<evidence type="ECO:0000256" key="2">
    <source>
        <dbReference type="ARBA" id="ARBA00022679"/>
    </source>
</evidence>
<dbReference type="Gene3D" id="3.40.50.150">
    <property type="entry name" value="Vaccinia Virus protein VP39"/>
    <property type="match status" value="1"/>
</dbReference>
<dbReference type="SUPFAM" id="SSF53335">
    <property type="entry name" value="S-adenosyl-L-methionine-dependent methyltransferases"/>
    <property type="match status" value="1"/>
</dbReference>
<gene>
    <name evidence="6" type="ORF">KSX_41840</name>
</gene>
<dbReference type="GO" id="GO:0008171">
    <property type="term" value="F:O-methyltransferase activity"/>
    <property type="evidence" value="ECO:0007669"/>
    <property type="project" value="InterPro"/>
</dbReference>
<dbReference type="SUPFAM" id="SSF46785">
    <property type="entry name" value="Winged helix' DNA-binding domain"/>
    <property type="match status" value="1"/>
</dbReference>
<keyword evidence="3" id="KW-0949">S-adenosyl-L-methionine</keyword>
<dbReference type="RefSeq" id="WP_220195428.1">
    <property type="nucleotide sequence ID" value="NZ_BNJF01000002.1"/>
</dbReference>
<dbReference type="InterPro" id="IPR036390">
    <property type="entry name" value="WH_DNA-bd_sf"/>
</dbReference>
<evidence type="ECO:0000259" key="5">
    <source>
        <dbReference type="Pfam" id="PF03551"/>
    </source>
</evidence>
<sequence length="465" mass="52496">MHGNFNNHESSEHSKHGKQRGWHHHVEESEYRGHGRDHGGWGRHRHEEFEHSEHGEGRHHTSWNLVEEEGHRRGGRRERIERGMLRYLLLDALHHGPKHGYEIIKWLEEQTYGRYAPSPGTVYPTLQLLEDQGLLLAQRVDEKSIYRLSESGEKDLDSRADFIRDFWERNGHPIPSPAMQLEAEFVYEDLQDLQRTVAKGIRMTKDPQSLLSFRQALERCKNEIRHVLTSGAVPLQTSQEKPQRGPQLPPRELEAAIARLFAVEDEALRQTTIRAKEQGLPSIQIAPLQGKLLQVLARASQARKILEIGALAGYSGIWLARALPEDGRLITLEIDITHAEVVRESFRLAQVDDRAEVRVGPALETLPQIAAEGPFDLIFIDADKGGYPQYLEWALKLARPGSIIVADNCVLGGDGLEDVHKPVNSPTGIRAYNQRVSHDKALCSIALPIGSGMTVAVVLNKEEQE</sequence>
<dbReference type="CDD" id="cd02440">
    <property type="entry name" value="AdoMet_MTases"/>
    <property type="match status" value="1"/>
</dbReference>
<dbReference type="EMBL" id="BNJF01000002">
    <property type="protein sequence ID" value="GHO46021.1"/>
    <property type="molecule type" value="Genomic_DNA"/>
</dbReference>
<dbReference type="Gene3D" id="1.10.10.10">
    <property type="entry name" value="Winged helix-like DNA-binding domain superfamily/Winged helix DNA-binding domain"/>
    <property type="match status" value="1"/>
</dbReference>
<feature type="compositionally biased region" description="Basic and acidic residues" evidence="4">
    <location>
        <begin position="24"/>
        <end position="43"/>
    </location>
</feature>